<evidence type="ECO:0000259" key="3">
    <source>
        <dbReference type="PROSITE" id="PS51123"/>
    </source>
</evidence>
<dbReference type="InterPro" id="IPR006665">
    <property type="entry name" value="OmpA-like"/>
</dbReference>
<dbReference type="SUPFAM" id="SSF103088">
    <property type="entry name" value="OmpA-like"/>
    <property type="match status" value="1"/>
</dbReference>
<feature type="compositionally biased region" description="Basic and acidic residues" evidence="2">
    <location>
        <begin position="457"/>
        <end position="468"/>
    </location>
</feature>
<dbReference type="GO" id="GO:0016887">
    <property type="term" value="F:ATP hydrolysis activity"/>
    <property type="evidence" value="ECO:0007669"/>
    <property type="project" value="InterPro"/>
</dbReference>
<accession>A0A6M0JTB6</accession>
<keyword evidence="1" id="KW-0472">Membrane</keyword>
<gene>
    <name evidence="4" type="ORF">G3446_02310</name>
</gene>
<protein>
    <submittedName>
        <fullName evidence="4">AAA family ATPase</fullName>
    </submittedName>
</protein>
<dbReference type="SUPFAM" id="SSF52540">
    <property type="entry name" value="P-loop containing nucleoside triphosphate hydrolases"/>
    <property type="match status" value="1"/>
</dbReference>
<feature type="compositionally biased region" description="Acidic residues" evidence="2">
    <location>
        <begin position="523"/>
        <end position="533"/>
    </location>
</feature>
<dbReference type="InterPro" id="IPR049945">
    <property type="entry name" value="AAA_22"/>
</dbReference>
<feature type="region of interest" description="Disordered" evidence="2">
    <location>
        <begin position="295"/>
        <end position="374"/>
    </location>
</feature>
<feature type="domain" description="OmpA-like" evidence="3">
    <location>
        <begin position="603"/>
        <end position="722"/>
    </location>
</feature>
<reference evidence="4 5" key="1">
    <citation type="submission" date="2020-02" db="EMBL/GenBank/DDBJ databases">
        <title>Genome sequences of Thiorhodococcus mannitoliphagus and Thiorhodococcus minor, purple sulfur photosynthetic bacteria in the gammaproteobacterial family, Chromatiaceae.</title>
        <authorList>
            <person name="Aviles F.A."/>
            <person name="Meyer T.E."/>
            <person name="Kyndt J.A."/>
        </authorList>
    </citation>
    <scope>NUCLEOTIDE SEQUENCE [LARGE SCALE GENOMIC DNA]</scope>
    <source>
        <strain evidence="4 5">DSM 11518</strain>
    </source>
</reference>
<dbReference type="Pfam" id="PF00691">
    <property type="entry name" value="OmpA"/>
    <property type="match status" value="1"/>
</dbReference>
<dbReference type="EMBL" id="JAAIJQ010000004">
    <property type="protein sequence ID" value="NEV60738.1"/>
    <property type="molecule type" value="Genomic_DNA"/>
</dbReference>
<dbReference type="InterPro" id="IPR036737">
    <property type="entry name" value="OmpA-like_sf"/>
</dbReference>
<feature type="compositionally biased region" description="Low complexity" evidence="2">
    <location>
        <begin position="355"/>
        <end position="374"/>
    </location>
</feature>
<name>A0A6M0JTB6_9GAMM</name>
<keyword evidence="5" id="KW-1185">Reference proteome</keyword>
<dbReference type="GO" id="GO:0016020">
    <property type="term" value="C:membrane"/>
    <property type="evidence" value="ECO:0007669"/>
    <property type="project" value="UniProtKB-UniRule"/>
</dbReference>
<dbReference type="InterPro" id="IPR027417">
    <property type="entry name" value="P-loop_NTPase"/>
</dbReference>
<dbReference type="Proteomes" id="UP000483379">
    <property type="component" value="Unassembled WGS sequence"/>
</dbReference>
<sequence>MYESFFGLNEKPFSLLPDPSFFYLSKIHREALTLVEYGLHNQSGFTVLSGEIGSGKTTLMRYLLDRLDEHFTVGLISHTHESIGQIMDWVCVAFELDAPAGDKIRQHQALVDFLLDQYRRGKKTLLIVDEAQNLGLEKLEEIRLLSNINADKDLVLQLLLLGQPQLRDQLRSPNLEQFVQRISASYHLGRLNAEETFYYIRHRLKVAGGHKSIFTPDACHAVFHYSNGIPRIINLICETALVFSYGAGRNPITGEAIDDFVRNDASNLLLSVNRSERVGPDPEIAANLEAAAEQLDAAAPPPAASETGMETSLAASEPRSIEITSSISQEPPSASATLVAEANEPPREDGSATHSPTAKDAAASSAAPDDQLPPAALIEPSHARLHRSRELIAIAAGVALGLGLAGWYLYERGSQSPRPPEPAIASEQPAPSSPATDRLPPSRSETESGETAPLFETQDRAQDRDDVRAIATAGLGLPDPRPEPQSADDGPGMTAQTAPPLASTQPTERTQTTPTAPIATSEEPPEDPSDEPAETSSADLEPSPSPDSAGDAGIEVASDDSPRPDPEGSDAGQEPSRARPEPSLSTLASALGALSYQIERDGEDSYTLDFARSIRFQDGSTELDRSAVETLTEFSELLKTYDDVRLRVLAHTDTKGSRRANMRLSEKRARRVADFIESQGVAEARISYEGRGEEEPKVDPAEERIQGPWINRRIEIELTEGP</sequence>
<dbReference type="Gene3D" id="3.30.1330.60">
    <property type="entry name" value="OmpA-like domain"/>
    <property type="match status" value="1"/>
</dbReference>
<evidence type="ECO:0000256" key="1">
    <source>
        <dbReference type="PROSITE-ProRule" id="PRU00473"/>
    </source>
</evidence>
<dbReference type="CDD" id="cd07185">
    <property type="entry name" value="OmpA_C-like"/>
    <property type="match status" value="1"/>
</dbReference>
<dbReference type="Gene3D" id="3.40.50.300">
    <property type="entry name" value="P-loop containing nucleotide triphosphate hydrolases"/>
    <property type="match status" value="1"/>
</dbReference>
<dbReference type="AlphaFoldDB" id="A0A6M0JTB6"/>
<dbReference type="InterPro" id="IPR003593">
    <property type="entry name" value="AAA+_ATPase"/>
</dbReference>
<feature type="region of interest" description="Disordered" evidence="2">
    <location>
        <begin position="414"/>
        <end position="585"/>
    </location>
</feature>
<evidence type="ECO:0000313" key="4">
    <source>
        <dbReference type="EMBL" id="NEV60738.1"/>
    </source>
</evidence>
<dbReference type="Pfam" id="PF13401">
    <property type="entry name" value="AAA_22"/>
    <property type="match status" value="1"/>
</dbReference>
<dbReference type="SMART" id="SM00382">
    <property type="entry name" value="AAA"/>
    <property type="match status" value="1"/>
</dbReference>
<dbReference type="RefSeq" id="WP_164450779.1">
    <property type="nucleotide sequence ID" value="NZ_JAAIJQ010000004.1"/>
</dbReference>
<evidence type="ECO:0000256" key="2">
    <source>
        <dbReference type="SAM" id="MobiDB-lite"/>
    </source>
</evidence>
<dbReference type="PANTHER" id="PTHR35894:SF1">
    <property type="entry name" value="PHOSPHORIBULOKINASE _ URIDINE KINASE FAMILY"/>
    <property type="match status" value="1"/>
</dbReference>
<dbReference type="PROSITE" id="PS51123">
    <property type="entry name" value="OMPA_2"/>
    <property type="match status" value="1"/>
</dbReference>
<comment type="caution">
    <text evidence="4">The sequence shown here is derived from an EMBL/GenBank/DDBJ whole genome shotgun (WGS) entry which is preliminary data.</text>
</comment>
<dbReference type="PANTHER" id="PTHR35894">
    <property type="entry name" value="GENERAL SECRETION PATHWAY PROTEIN A-RELATED"/>
    <property type="match status" value="1"/>
</dbReference>
<feature type="compositionally biased region" description="Low complexity" evidence="2">
    <location>
        <begin position="504"/>
        <end position="522"/>
    </location>
</feature>
<organism evidence="4 5">
    <name type="scientific">Thiorhodococcus minor</name>
    <dbReference type="NCBI Taxonomy" id="57489"/>
    <lineage>
        <taxon>Bacteria</taxon>
        <taxon>Pseudomonadati</taxon>
        <taxon>Pseudomonadota</taxon>
        <taxon>Gammaproteobacteria</taxon>
        <taxon>Chromatiales</taxon>
        <taxon>Chromatiaceae</taxon>
        <taxon>Thiorhodococcus</taxon>
    </lineage>
</organism>
<proteinExistence type="predicted"/>
<dbReference type="InterPro" id="IPR052026">
    <property type="entry name" value="ExeA_AAA_ATPase_DNA-bind"/>
</dbReference>
<feature type="compositionally biased region" description="Polar residues" evidence="2">
    <location>
        <begin position="322"/>
        <end position="336"/>
    </location>
</feature>
<evidence type="ECO:0000313" key="5">
    <source>
        <dbReference type="Proteomes" id="UP000483379"/>
    </source>
</evidence>